<dbReference type="OrthoDB" id="5086080at2759"/>
<keyword evidence="3" id="KW-1185">Reference proteome</keyword>
<evidence type="ECO:0000313" key="3">
    <source>
        <dbReference type="Proteomes" id="UP000070700"/>
    </source>
</evidence>
<organism evidence="2 3">
    <name type="scientific">Mollisia scopiformis</name>
    <name type="common">Conifer needle endophyte fungus</name>
    <name type="synonym">Phialocephala scopiformis</name>
    <dbReference type="NCBI Taxonomy" id="149040"/>
    <lineage>
        <taxon>Eukaryota</taxon>
        <taxon>Fungi</taxon>
        <taxon>Dikarya</taxon>
        <taxon>Ascomycota</taxon>
        <taxon>Pezizomycotina</taxon>
        <taxon>Leotiomycetes</taxon>
        <taxon>Helotiales</taxon>
        <taxon>Mollisiaceae</taxon>
        <taxon>Mollisia</taxon>
    </lineage>
</organism>
<dbReference type="RefSeq" id="XP_018062038.1">
    <property type="nucleotide sequence ID" value="XM_018220824.1"/>
</dbReference>
<feature type="compositionally biased region" description="Low complexity" evidence="1">
    <location>
        <begin position="109"/>
        <end position="120"/>
    </location>
</feature>
<evidence type="ECO:0008006" key="4">
    <source>
        <dbReference type="Google" id="ProtNLM"/>
    </source>
</evidence>
<gene>
    <name evidence="2" type="ORF">LY89DRAFT_742453</name>
</gene>
<dbReference type="KEGG" id="psco:LY89DRAFT_742453"/>
<dbReference type="Pfam" id="PF11905">
    <property type="entry name" value="DUF3425"/>
    <property type="match status" value="1"/>
</dbReference>
<accession>A0A132B600</accession>
<dbReference type="Proteomes" id="UP000070700">
    <property type="component" value="Unassembled WGS sequence"/>
</dbReference>
<feature type="region of interest" description="Disordered" evidence="1">
    <location>
        <begin position="103"/>
        <end position="151"/>
    </location>
</feature>
<feature type="compositionally biased region" description="Basic and acidic residues" evidence="1">
    <location>
        <begin position="1"/>
        <end position="26"/>
    </location>
</feature>
<reference evidence="2 3" key="1">
    <citation type="submission" date="2015-10" db="EMBL/GenBank/DDBJ databases">
        <title>Full genome of DAOMC 229536 Phialocephala scopiformis, a fungal endophyte of spruce producing the potent anti-insectan compound rugulosin.</title>
        <authorList>
            <consortium name="DOE Joint Genome Institute"/>
            <person name="Walker A.K."/>
            <person name="Frasz S.L."/>
            <person name="Seifert K.A."/>
            <person name="Miller J.D."/>
            <person name="Mondo S.J."/>
            <person name="Labutti K."/>
            <person name="Lipzen A."/>
            <person name="Dockter R."/>
            <person name="Kennedy M."/>
            <person name="Grigoriev I.V."/>
            <person name="Spatafora J.W."/>
        </authorList>
    </citation>
    <scope>NUCLEOTIDE SEQUENCE [LARGE SCALE GENOMIC DNA]</scope>
    <source>
        <strain evidence="2 3">CBS 120377</strain>
    </source>
</reference>
<dbReference type="InterPro" id="IPR021833">
    <property type="entry name" value="DUF3425"/>
</dbReference>
<evidence type="ECO:0000313" key="2">
    <source>
        <dbReference type="EMBL" id="KUJ07683.1"/>
    </source>
</evidence>
<protein>
    <recommendedName>
        <fullName evidence="4">BZIP domain-containing protein</fullName>
    </recommendedName>
</protein>
<sequence>MSDRVRTSDYKQARKESAAKDNDTQRERKRALDRKAQRASREKTRSYIAHLERTVQILSERNGTAAANELLEEISKLHVEVDRLKKIIEGIRCLLGVDLHEAPVTKRPSSQSSVRDSTSSNRPIPDESGLCEVRSPSADPSHLQKVETQDGSAWTTNIIDEELAVNEHIEGVNEDISQRGSTETYHITQRPARNLDWMDFDETDPNISARSQNILHHGSLPSIMRSLTPTLPEYEPCEVWKKANAIYARIFNFDRQKIAEADQIDGGSLVRVVKDGWNSLSVVERSNPVIEILREVDQYLFWDLDPVTKVANLYKSMLILKYYFNAGSHNLEKMPEWQRPVQSQKSKRHPLAIDFFPWPALRDRLVRQHNYYFGTTDFSVNYRHHFKFSWPFNFDDIYAYDHKNRSYQLSPLFERYHQDVRCWSLQKAFFDKFPEFIGEISAFEDEVSKLPASSIPGYRLSPARDRAATFQEAPNARNANHEFADDIMQLFDECPPT</sequence>
<dbReference type="Gene3D" id="1.20.5.170">
    <property type="match status" value="1"/>
</dbReference>
<feature type="compositionally biased region" description="Basic and acidic residues" evidence="1">
    <location>
        <begin position="33"/>
        <end position="45"/>
    </location>
</feature>
<evidence type="ECO:0000256" key="1">
    <source>
        <dbReference type="SAM" id="MobiDB-lite"/>
    </source>
</evidence>
<proteinExistence type="predicted"/>
<dbReference type="GO" id="GO:0003700">
    <property type="term" value="F:DNA-binding transcription factor activity"/>
    <property type="evidence" value="ECO:0007669"/>
    <property type="project" value="InterPro"/>
</dbReference>
<dbReference type="AlphaFoldDB" id="A0A132B600"/>
<dbReference type="PANTHER" id="PTHR37012">
    <property type="entry name" value="B-ZIP TRANSCRIPTION FACTOR (EUROFUNG)-RELATED"/>
    <property type="match status" value="1"/>
</dbReference>
<feature type="region of interest" description="Disordered" evidence="1">
    <location>
        <begin position="1"/>
        <end position="45"/>
    </location>
</feature>
<dbReference type="CDD" id="cd14688">
    <property type="entry name" value="bZIP_YAP"/>
    <property type="match status" value="1"/>
</dbReference>
<dbReference type="GeneID" id="28830550"/>
<dbReference type="SUPFAM" id="SSF57959">
    <property type="entry name" value="Leucine zipper domain"/>
    <property type="match status" value="1"/>
</dbReference>
<dbReference type="EMBL" id="KQ947438">
    <property type="protein sequence ID" value="KUJ07683.1"/>
    <property type="molecule type" value="Genomic_DNA"/>
</dbReference>
<name>A0A132B600_MOLSC</name>
<dbReference type="InParanoid" id="A0A132B600"/>
<dbReference type="InterPro" id="IPR046347">
    <property type="entry name" value="bZIP_sf"/>
</dbReference>
<dbReference type="PANTHER" id="PTHR37012:SF7">
    <property type="entry name" value="B-ZIP TRANSCRIPTION FACTOR (EUROFUNG)-RELATED"/>
    <property type="match status" value="1"/>
</dbReference>